<keyword evidence="3" id="KW-1185">Reference proteome</keyword>
<evidence type="ECO:0000313" key="3">
    <source>
        <dbReference type="Proteomes" id="UP000029981"/>
    </source>
</evidence>
<accession>A0A0A0KJD9</accession>
<gene>
    <name evidence="2" type="ORF">Csa_5G059140</name>
</gene>
<keyword evidence="1" id="KW-1133">Transmembrane helix</keyword>
<reference evidence="2 3" key="3">
    <citation type="journal article" date="2010" name="BMC Genomics">
        <title>Transcriptome sequencing and comparative analysis of cucumber flowers with different sex types.</title>
        <authorList>
            <person name="Guo S."/>
            <person name="Zheng Y."/>
            <person name="Joung J.G."/>
            <person name="Liu S."/>
            <person name="Zhang Z."/>
            <person name="Crasta O.R."/>
            <person name="Sobral B.W."/>
            <person name="Xu Y."/>
            <person name="Huang S."/>
            <person name="Fei Z."/>
        </authorList>
    </citation>
    <scope>NUCLEOTIDE SEQUENCE [LARGE SCALE GENOMIC DNA]</scope>
    <source>
        <strain evidence="3">cv. 9930</strain>
    </source>
</reference>
<organism evidence="2 3">
    <name type="scientific">Cucumis sativus</name>
    <name type="common">Cucumber</name>
    <dbReference type="NCBI Taxonomy" id="3659"/>
    <lineage>
        <taxon>Eukaryota</taxon>
        <taxon>Viridiplantae</taxon>
        <taxon>Streptophyta</taxon>
        <taxon>Embryophyta</taxon>
        <taxon>Tracheophyta</taxon>
        <taxon>Spermatophyta</taxon>
        <taxon>Magnoliopsida</taxon>
        <taxon>eudicotyledons</taxon>
        <taxon>Gunneridae</taxon>
        <taxon>Pentapetalae</taxon>
        <taxon>rosids</taxon>
        <taxon>fabids</taxon>
        <taxon>Cucurbitales</taxon>
        <taxon>Cucurbitaceae</taxon>
        <taxon>Benincaseae</taxon>
        <taxon>Cucumis</taxon>
    </lineage>
</organism>
<keyword evidence="1" id="KW-0472">Membrane</keyword>
<dbReference type="EMBL" id="CM002926">
    <property type="protein sequence ID" value="KGN49678.1"/>
    <property type="molecule type" value="Genomic_DNA"/>
</dbReference>
<sequence>MAKGNLKIMARPVTLLGHLVAIAIATLILVWIFHFSGGVAIKSDNKLKILNVSLSFSLQFYHLLPYIGPNSFSLYVSIEFDEHNYLISFSF</sequence>
<proteinExistence type="predicted"/>
<evidence type="ECO:0000313" key="2">
    <source>
        <dbReference type="EMBL" id="KGN49678.1"/>
    </source>
</evidence>
<dbReference type="Gene3D" id="1.20.120.1770">
    <property type="match status" value="1"/>
</dbReference>
<dbReference type="Proteomes" id="UP000029981">
    <property type="component" value="Chromosome 5"/>
</dbReference>
<protein>
    <submittedName>
        <fullName evidence="2">Uncharacterized protein</fullName>
    </submittedName>
</protein>
<reference evidence="2 3" key="1">
    <citation type="journal article" date="2009" name="Nat. Genet.">
        <title>The genome of the cucumber, Cucumis sativus L.</title>
        <authorList>
            <person name="Huang S."/>
            <person name="Li R."/>
            <person name="Zhang Z."/>
            <person name="Li L."/>
            <person name="Gu X."/>
            <person name="Fan W."/>
            <person name="Lucas W.J."/>
            <person name="Wang X."/>
            <person name="Xie B."/>
            <person name="Ni P."/>
            <person name="Ren Y."/>
            <person name="Zhu H."/>
            <person name="Li J."/>
            <person name="Lin K."/>
            <person name="Jin W."/>
            <person name="Fei Z."/>
            <person name="Li G."/>
            <person name="Staub J."/>
            <person name="Kilian A."/>
            <person name="van der Vossen E.A."/>
            <person name="Wu Y."/>
            <person name="Guo J."/>
            <person name="He J."/>
            <person name="Jia Z."/>
            <person name="Ren Y."/>
            <person name="Tian G."/>
            <person name="Lu Y."/>
            <person name="Ruan J."/>
            <person name="Qian W."/>
            <person name="Wang M."/>
            <person name="Huang Q."/>
            <person name="Li B."/>
            <person name="Xuan Z."/>
            <person name="Cao J."/>
            <person name="Asan"/>
            <person name="Wu Z."/>
            <person name="Zhang J."/>
            <person name="Cai Q."/>
            <person name="Bai Y."/>
            <person name="Zhao B."/>
            <person name="Han Y."/>
            <person name="Li Y."/>
            <person name="Li X."/>
            <person name="Wang S."/>
            <person name="Shi Q."/>
            <person name="Liu S."/>
            <person name="Cho W.K."/>
            <person name="Kim J.Y."/>
            <person name="Xu Y."/>
            <person name="Heller-Uszynska K."/>
            <person name="Miao H."/>
            <person name="Cheng Z."/>
            <person name="Zhang S."/>
            <person name="Wu J."/>
            <person name="Yang Y."/>
            <person name="Kang H."/>
            <person name="Li M."/>
            <person name="Liang H."/>
            <person name="Ren X."/>
            <person name="Shi Z."/>
            <person name="Wen M."/>
            <person name="Jian M."/>
            <person name="Yang H."/>
            <person name="Zhang G."/>
            <person name="Yang Z."/>
            <person name="Chen R."/>
            <person name="Liu S."/>
            <person name="Li J."/>
            <person name="Ma L."/>
            <person name="Liu H."/>
            <person name="Zhou Y."/>
            <person name="Zhao J."/>
            <person name="Fang X."/>
            <person name="Li G."/>
            <person name="Fang L."/>
            <person name="Li Y."/>
            <person name="Liu D."/>
            <person name="Zheng H."/>
            <person name="Zhang Y."/>
            <person name="Qin N."/>
            <person name="Li Z."/>
            <person name="Yang G."/>
            <person name="Yang S."/>
            <person name="Bolund L."/>
            <person name="Kristiansen K."/>
            <person name="Zheng H."/>
            <person name="Li S."/>
            <person name="Zhang X."/>
            <person name="Yang H."/>
            <person name="Wang J."/>
            <person name="Sun R."/>
            <person name="Zhang B."/>
            <person name="Jiang S."/>
            <person name="Wang J."/>
            <person name="Du Y."/>
            <person name="Li S."/>
        </authorList>
    </citation>
    <scope>NUCLEOTIDE SEQUENCE [LARGE SCALE GENOMIC DNA]</scope>
    <source>
        <strain evidence="3">cv. 9930</strain>
    </source>
</reference>
<keyword evidence="1" id="KW-0812">Transmembrane</keyword>
<dbReference type="AlphaFoldDB" id="A0A0A0KJD9"/>
<reference evidence="2 3" key="4">
    <citation type="journal article" date="2011" name="BMC Genomics">
        <title>RNA-Seq improves annotation of protein-coding genes in the cucumber genome.</title>
        <authorList>
            <person name="Li Z."/>
            <person name="Zhang Z."/>
            <person name="Yan P."/>
            <person name="Huang S."/>
            <person name="Fei Z."/>
            <person name="Lin K."/>
        </authorList>
    </citation>
    <scope>NUCLEOTIDE SEQUENCE [LARGE SCALE GENOMIC DNA]</scope>
    <source>
        <strain evidence="3">cv. 9930</strain>
    </source>
</reference>
<feature type="transmembrane region" description="Helical" evidence="1">
    <location>
        <begin position="15"/>
        <end position="37"/>
    </location>
</feature>
<evidence type="ECO:0000256" key="1">
    <source>
        <dbReference type="SAM" id="Phobius"/>
    </source>
</evidence>
<name>A0A0A0KJD9_CUCSA</name>
<dbReference type="Gramene" id="KGN49678">
    <property type="protein sequence ID" value="KGN49678"/>
    <property type="gene ID" value="Csa_5G059140"/>
</dbReference>
<reference evidence="2 3" key="2">
    <citation type="journal article" date="2009" name="PLoS ONE">
        <title>An integrated genetic and cytogenetic map of the cucumber genome.</title>
        <authorList>
            <person name="Ren Y."/>
            <person name="Zhang Z."/>
            <person name="Liu J."/>
            <person name="Staub J.E."/>
            <person name="Han Y."/>
            <person name="Cheng Z."/>
            <person name="Li X."/>
            <person name="Lu J."/>
            <person name="Miao H."/>
            <person name="Kang H."/>
            <person name="Xie B."/>
            <person name="Gu X."/>
            <person name="Wang X."/>
            <person name="Du Y."/>
            <person name="Jin W."/>
            <person name="Huang S."/>
        </authorList>
    </citation>
    <scope>NUCLEOTIDE SEQUENCE [LARGE SCALE GENOMIC DNA]</scope>
    <source>
        <strain evidence="3">cv. 9930</strain>
    </source>
</reference>